<dbReference type="GeneID" id="19112992"/>
<dbReference type="AlphaFoldDB" id="M2LIS5"/>
<keyword evidence="3" id="KW-1185">Reference proteome</keyword>
<dbReference type="HOGENOM" id="CLU_3068268_0_0_1"/>
<evidence type="ECO:0000256" key="1">
    <source>
        <dbReference type="SAM" id="MobiDB-lite"/>
    </source>
</evidence>
<evidence type="ECO:0000313" key="3">
    <source>
        <dbReference type="Proteomes" id="UP000011761"/>
    </source>
</evidence>
<gene>
    <name evidence="2" type="ORF">BAUCODRAFT_36564</name>
</gene>
<dbReference type="Proteomes" id="UP000011761">
    <property type="component" value="Unassembled WGS sequence"/>
</dbReference>
<protein>
    <submittedName>
        <fullName evidence="2">Uncharacterized protein</fullName>
    </submittedName>
</protein>
<dbReference type="EMBL" id="KB445559">
    <property type="protein sequence ID" value="EMC94092.1"/>
    <property type="molecule type" value="Genomic_DNA"/>
</dbReference>
<organism evidence="2 3">
    <name type="scientific">Baudoinia panamericana (strain UAMH 10762)</name>
    <name type="common">Angels' share fungus</name>
    <name type="synonym">Baudoinia compniacensis (strain UAMH 10762)</name>
    <dbReference type="NCBI Taxonomy" id="717646"/>
    <lineage>
        <taxon>Eukaryota</taxon>
        <taxon>Fungi</taxon>
        <taxon>Dikarya</taxon>
        <taxon>Ascomycota</taxon>
        <taxon>Pezizomycotina</taxon>
        <taxon>Dothideomycetes</taxon>
        <taxon>Dothideomycetidae</taxon>
        <taxon>Mycosphaerellales</taxon>
        <taxon>Teratosphaeriaceae</taxon>
        <taxon>Baudoinia</taxon>
    </lineage>
</organism>
<accession>M2LIS5</accession>
<sequence length="53" mass="5591">MADTTISTFTSNDSYEGSFSGGCTPSIAGPAVRSVLLAMRAPYAQECRWNNGT</sequence>
<name>M2LIS5_BAUPA</name>
<dbReference type="KEGG" id="bcom:BAUCODRAFT_36564"/>
<reference evidence="2 3" key="1">
    <citation type="journal article" date="2012" name="PLoS Pathog.">
        <title>Diverse lifestyles and strategies of plant pathogenesis encoded in the genomes of eighteen Dothideomycetes fungi.</title>
        <authorList>
            <person name="Ohm R.A."/>
            <person name="Feau N."/>
            <person name="Henrissat B."/>
            <person name="Schoch C.L."/>
            <person name="Horwitz B.A."/>
            <person name="Barry K.W."/>
            <person name="Condon B.J."/>
            <person name="Copeland A.C."/>
            <person name="Dhillon B."/>
            <person name="Glaser F."/>
            <person name="Hesse C.N."/>
            <person name="Kosti I."/>
            <person name="LaButti K."/>
            <person name="Lindquist E.A."/>
            <person name="Lucas S."/>
            <person name="Salamov A.A."/>
            <person name="Bradshaw R.E."/>
            <person name="Ciuffetti L."/>
            <person name="Hamelin R.C."/>
            <person name="Kema G.H.J."/>
            <person name="Lawrence C."/>
            <person name="Scott J.A."/>
            <person name="Spatafora J.W."/>
            <person name="Turgeon B.G."/>
            <person name="de Wit P.J.G.M."/>
            <person name="Zhong S."/>
            <person name="Goodwin S.B."/>
            <person name="Grigoriev I.V."/>
        </authorList>
    </citation>
    <scope>NUCLEOTIDE SEQUENCE [LARGE SCALE GENOMIC DNA]</scope>
    <source>
        <strain evidence="2 3">UAMH 10762</strain>
    </source>
</reference>
<evidence type="ECO:0000313" key="2">
    <source>
        <dbReference type="EMBL" id="EMC94092.1"/>
    </source>
</evidence>
<dbReference type="RefSeq" id="XP_007678657.1">
    <property type="nucleotide sequence ID" value="XM_007680467.1"/>
</dbReference>
<feature type="region of interest" description="Disordered" evidence="1">
    <location>
        <begin position="1"/>
        <end position="20"/>
    </location>
</feature>
<proteinExistence type="predicted"/>